<dbReference type="InterPro" id="IPR005123">
    <property type="entry name" value="Oxoglu/Fe-dep_dioxygenase_dom"/>
</dbReference>
<dbReference type="Gene3D" id="2.60.120.620">
    <property type="entry name" value="q2cbj1_9rhob like domain"/>
    <property type="match status" value="1"/>
</dbReference>
<keyword evidence="4 7" id="KW-0223">Dioxygenase</keyword>
<protein>
    <submittedName>
        <fullName evidence="9">PKHD-type hydroxylase</fullName>
    </submittedName>
</protein>
<organism evidence="9 10">
    <name type="scientific">Oceanisphaera marina</name>
    <dbReference type="NCBI Taxonomy" id="2017550"/>
    <lineage>
        <taxon>Bacteria</taxon>
        <taxon>Pseudomonadati</taxon>
        <taxon>Pseudomonadota</taxon>
        <taxon>Gammaproteobacteria</taxon>
        <taxon>Aeromonadales</taxon>
        <taxon>Aeromonadaceae</taxon>
        <taxon>Oceanisphaera</taxon>
    </lineage>
</organism>
<feature type="binding site" evidence="7">
    <location>
        <position position="152"/>
    </location>
    <ligand>
        <name>Fe cation</name>
        <dbReference type="ChEBI" id="CHEBI:24875"/>
    </ligand>
</feature>
<dbReference type="SUPFAM" id="SSF51197">
    <property type="entry name" value="Clavaminate synthase-like"/>
    <property type="match status" value="1"/>
</dbReference>
<evidence type="ECO:0000256" key="2">
    <source>
        <dbReference type="ARBA" id="ARBA00022723"/>
    </source>
</evidence>
<dbReference type="PANTHER" id="PTHR41536:SF1">
    <property type="entry name" value="PKHD-TYPE HYDROXYLASE YBIX"/>
    <property type="match status" value="1"/>
</dbReference>
<dbReference type="Pfam" id="PF13640">
    <property type="entry name" value="2OG-FeII_Oxy_3"/>
    <property type="match status" value="1"/>
</dbReference>
<sequence length="218" mass="23733">MNYAIIENALPADLLSAIAAAIQTGPFENGKQTAQGMAKAAKNNLQLSPAVHAQLLDSIALAIHAQPVVQAFAIPRFIGRPIINRYDVGMEYGMHSDGAYIHDVRTDVSFTLFLDDPSTYQGGELVVATAAQTLTFKLPAGSMVLYPAGELHRVAPVTHGTRHAVVGWVQSRIRDARQREIIAKLSQVPRTLSQDTKYVELATQSGQCVQELIRMWGD</sequence>
<feature type="binding site" evidence="7">
    <location>
        <position position="97"/>
    </location>
    <ligand>
        <name>Fe cation</name>
        <dbReference type="ChEBI" id="CHEBI:24875"/>
    </ligand>
</feature>
<comment type="caution">
    <text evidence="9">The sequence shown here is derived from an EMBL/GenBank/DDBJ whole genome shotgun (WGS) entry which is preliminary data.</text>
</comment>
<dbReference type="EMBL" id="BMKE01000003">
    <property type="protein sequence ID" value="GGB35142.1"/>
    <property type="molecule type" value="Genomic_DNA"/>
</dbReference>
<dbReference type="InterPro" id="IPR006620">
    <property type="entry name" value="Pro_4_hyd_alph"/>
</dbReference>
<keyword evidence="2 7" id="KW-0479">Metal-binding</keyword>
<comment type="cofactor">
    <cofactor evidence="1 7">
        <name>L-ascorbate</name>
        <dbReference type="ChEBI" id="CHEBI:38290"/>
    </cofactor>
</comment>
<comment type="cofactor">
    <cofactor evidence="7">
        <name>Fe(2+)</name>
        <dbReference type="ChEBI" id="CHEBI:29033"/>
    </cofactor>
    <text evidence="7">Binds 1 Fe(2+) ion per subunit.</text>
</comment>
<feature type="binding site" evidence="7">
    <location>
        <position position="162"/>
    </location>
    <ligand>
        <name>2-oxoglutarate</name>
        <dbReference type="ChEBI" id="CHEBI:16810"/>
    </ligand>
</feature>
<evidence type="ECO:0000256" key="1">
    <source>
        <dbReference type="ARBA" id="ARBA00001961"/>
    </source>
</evidence>
<evidence type="ECO:0000256" key="6">
    <source>
        <dbReference type="ARBA" id="ARBA00023004"/>
    </source>
</evidence>
<accession>A0ABQ1IF34</accession>
<feature type="domain" description="Fe2OG dioxygenase" evidence="8">
    <location>
        <begin position="77"/>
        <end position="171"/>
    </location>
</feature>
<dbReference type="PROSITE" id="PS51471">
    <property type="entry name" value="FE2OG_OXY"/>
    <property type="match status" value="1"/>
</dbReference>
<evidence type="ECO:0000313" key="10">
    <source>
        <dbReference type="Proteomes" id="UP000646152"/>
    </source>
</evidence>
<evidence type="ECO:0000256" key="7">
    <source>
        <dbReference type="HAMAP-Rule" id="MF_00657"/>
    </source>
</evidence>
<proteinExistence type="inferred from homology"/>
<dbReference type="Proteomes" id="UP000646152">
    <property type="component" value="Unassembled WGS sequence"/>
</dbReference>
<dbReference type="PANTHER" id="PTHR41536">
    <property type="entry name" value="PKHD-TYPE HYDROXYLASE YBIX"/>
    <property type="match status" value="1"/>
</dbReference>
<keyword evidence="10" id="KW-1185">Reference proteome</keyword>
<dbReference type="NCBIfam" id="NF003974">
    <property type="entry name" value="PRK05467.1-3"/>
    <property type="match status" value="1"/>
</dbReference>
<evidence type="ECO:0000259" key="8">
    <source>
        <dbReference type="PROSITE" id="PS51471"/>
    </source>
</evidence>
<feature type="binding site" evidence="7">
    <location>
        <position position="95"/>
    </location>
    <ligand>
        <name>Fe cation</name>
        <dbReference type="ChEBI" id="CHEBI:24875"/>
    </ligand>
</feature>
<dbReference type="InterPro" id="IPR044862">
    <property type="entry name" value="Pro_4_hyd_alph_FE2OG_OXY"/>
</dbReference>
<evidence type="ECO:0000256" key="3">
    <source>
        <dbReference type="ARBA" id="ARBA00022896"/>
    </source>
</evidence>
<reference evidence="10" key="1">
    <citation type="journal article" date="2019" name="Int. J. Syst. Evol. Microbiol.">
        <title>The Global Catalogue of Microorganisms (GCM) 10K type strain sequencing project: providing services to taxonomists for standard genome sequencing and annotation.</title>
        <authorList>
            <consortium name="The Broad Institute Genomics Platform"/>
            <consortium name="The Broad Institute Genome Sequencing Center for Infectious Disease"/>
            <person name="Wu L."/>
            <person name="Ma J."/>
        </authorList>
    </citation>
    <scope>NUCLEOTIDE SEQUENCE [LARGE SCALE GENOMIC DNA]</scope>
    <source>
        <strain evidence="10">CGMCC 1.15923</strain>
    </source>
</reference>
<evidence type="ECO:0000256" key="5">
    <source>
        <dbReference type="ARBA" id="ARBA00023002"/>
    </source>
</evidence>
<dbReference type="HAMAP" id="MF_00657">
    <property type="entry name" value="Hydroxyl_YbiX"/>
    <property type="match status" value="1"/>
</dbReference>
<keyword evidence="5 7" id="KW-0560">Oxidoreductase</keyword>
<dbReference type="InterPro" id="IPR023550">
    <property type="entry name" value="PKHD_hydroxylase"/>
</dbReference>
<dbReference type="RefSeq" id="WP_188628542.1">
    <property type="nucleotide sequence ID" value="NZ_BMKE01000003.1"/>
</dbReference>
<keyword evidence="3 7" id="KW-0847">Vitamin C</keyword>
<keyword evidence="6 7" id="KW-0408">Iron</keyword>
<gene>
    <name evidence="9" type="ORF">GCM10011502_05280</name>
</gene>
<evidence type="ECO:0000256" key="4">
    <source>
        <dbReference type="ARBA" id="ARBA00022964"/>
    </source>
</evidence>
<name>A0ABQ1IF34_9GAMM</name>
<dbReference type="SMART" id="SM00702">
    <property type="entry name" value="P4Hc"/>
    <property type="match status" value="1"/>
</dbReference>
<evidence type="ECO:0000313" key="9">
    <source>
        <dbReference type="EMBL" id="GGB35142.1"/>
    </source>
</evidence>